<name>A0A3P8D918_HELPZ</name>
<evidence type="ECO:0000313" key="3">
    <source>
        <dbReference type="WBParaSite" id="HPBE_0002209401-mRNA-1"/>
    </source>
</evidence>
<sequence length="108" mass="12380">MSKISPLHNIVAIRVKREWEDVGVKFDGQQLDHLRFADDVALLTPKISQAERMLAVFYCVCGNVELQLNLIKTMFTRNVRVVELVVLKEFANSDSVSFHFGLKKLEEC</sequence>
<evidence type="ECO:0000313" key="2">
    <source>
        <dbReference type="Proteomes" id="UP000050761"/>
    </source>
</evidence>
<proteinExistence type="predicted"/>
<keyword evidence="2" id="KW-1185">Reference proteome</keyword>
<dbReference type="Proteomes" id="UP000050761">
    <property type="component" value="Unassembled WGS sequence"/>
</dbReference>
<dbReference type="EMBL" id="UZAH01033643">
    <property type="protein sequence ID" value="VDP30268.1"/>
    <property type="molecule type" value="Genomic_DNA"/>
</dbReference>
<gene>
    <name evidence="1" type="ORF">HPBE_LOCUS22092</name>
</gene>
<protein>
    <submittedName>
        <fullName evidence="3">Reverse transcriptase domain-containing protein</fullName>
    </submittedName>
</protein>
<reference evidence="3" key="2">
    <citation type="submission" date="2019-09" db="UniProtKB">
        <authorList>
            <consortium name="WormBaseParasite"/>
        </authorList>
    </citation>
    <scope>IDENTIFICATION</scope>
</reference>
<dbReference type="WBParaSite" id="HPBE_0002209401-mRNA-1">
    <property type="protein sequence ID" value="HPBE_0002209401-mRNA-1"/>
    <property type="gene ID" value="HPBE_0002209401"/>
</dbReference>
<dbReference type="OrthoDB" id="410104at2759"/>
<organism evidence="1">
    <name type="scientific">Heligmosomoides polygyrus</name>
    <name type="common">Parasitic roundworm</name>
    <dbReference type="NCBI Taxonomy" id="6339"/>
    <lineage>
        <taxon>Eukaryota</taxon>
        <taxon>Metazoa</taxon>
        <taxon>Ecdysozoa</taxon>
        <taxon>Nematoda</taxon>
        <taxon>Chromadorea</taxon>
        <taxon>Rhabditida</taxon>
        <taxon>Rhabditina</taxon>
        <taxon>Rhabditomorpha</taxon>
        <taxon>Strongyloidea</taxon>
        <taxon>Heligmosomidae</taxon>
        <taxon>Heligmosomoides</taxon>
    </lineage>
</organism>
<dbReference type="AlphaFoldDB" id="A0A3P8D918"/>
<accession>A0A3P8D918</accession>
<reference evidence="1 2" key="1">
    <citation type="submission" date="2018-11" db="EMBL/GenBank/DDBJ databases">
        <authorList>
            <consortium name="Pathogen Informatics"/>
        </authorList>
    </citation>
    <scope>NUCLEOTIDE SEQUENCE [LARGE SCALE GENOMIC DNA]</scope>
</reference>
<evidence type="ECO:0000313" key="1">
    <source>
        <dbReference type="EMBL" id="VDP30268.1"/>
    </source>
</evidence>